<evidence type="ECO:0000313" key="1">
    <source>
        <dbReference type="EMBL" id="KHG05727.1"/>
    </source>
</evidence>
<evidence type="ECO:0000313" key="2">
    <source>
        <dbReference type="Proteomes" id="UP000032142"/>
    </source>
</evidence>
<proteinExistence type="predicted"/>
<protein>
    <submittedName>
        <fullName evidence="1">Uncharacterized protein</fullName>
    </submittedName>
</protein>
<dbReference type="EMBL" id="JRRC01436175">
    <property type="protein sequence ID" value="KHG05727.1"/>
    <property type="molecule type" value="Genomic_DNA"/>
</dbReference>
<organism evidence="1 2">
    <name type="scientific">Gossypium arboreum</name>
    <name type="common">Tree cotton</name>
    <name type="synonym">Gossypium nanking</name>
    <dbReference type="NCBI Taxonomy" id="29729"/>
    <lineage>
        <taxon>Eukaryota</taxon>
        <taxon>Viridiplantae</taxon>
        <taxon>Streptophyta</taxon>
        <taxon>Embryophyta</taxon>
        <taxon>Tracheophyta</taxon>
        <taxon>Spermatophyta</taxon>
        <taxon>Magnoliopsida</taxon>
        <taxon>eudicotyledons</taxon>
        <taxon>Gunneridae</taxon>
        <taxon>Pentapetalae</taxon>
        <taxon>rosids</taxon>
        <taxon>malvids</taxon>
        <taxon>Malvales</taxon>
        <taxon>Malvaceae</taxon>
        <taxon>Malvoideae</taxon>
        <taxon>Gossypium</taxon>
    </lineage>
</organism>
<keyword evidence="2" id="KW-1185">Reference proteome</keyword>
<name>A0A0B0MZE2_GOSAR</name>
<accession>A0A0B0MZE2</accession>
<gene>
    <name evidence="1" type="ORF">F383_31601</name>
</gene>
<sequence length="29" mass="3213">MRCEQAKLNGHLSVNKQNRIAFGVKSIIG</sequence>
<comment type="caution">
    <text evidence="1">The sequence shown here is derived from an EMBL/GenBank/DDBJ whole genome shotgun (WGS) entry which is preliminary data.</text>
</comment>
<reference evidence="2" key="1">
    <citation type="submission" date="2014-09" db="EMBL/GenBank/DDBJ databases">
        <authorList>
            <person name="Mudge J."/>
            <person name="Ramaraj T."/>
            <person name="Lindquist I.E."/>
            <person name="Bharti A.K."/>
            <person name="Sundararajan A."/>
            <person name="Cameron C.T."/>
            <person name="Woodward J.E."/>
            <person name="May G.D."/>
            <person name="Brubaker C."/>
            <person name="Broadhvest J."/>
            <person name="Wilkins T.A."/>
        </authorList>
    </citation>
    <scope>NUCLEOTIDE SEQUENCE</scope>
    <source>
        <strain evidence="2">cv. AKA8401</strain>
    </source>
</reference>
<dbReference type="Proteomes" id="UP000032142">
    <property type="component" value="Unassembled WGS sequence"/>
</dbReference>
<dbReference type="AlphaFoldDB" id="A0A0B0MZE2"/>